<name>A0A4Y2I4C5_ARAVE</name>
<evidence type="ECO:0000259" key="1">
    <source>
        <dbReference type="Pfam" id="PF17906"/>
    </source>
</evidence>
<dbReference type="OrthoDB" id="6118231at2759"/>
<organism evidence="2 3">
    <name type="scientific">Araneus ventricosus</name>
    <name type="common">Orbweaver spider</name>
    <name type="synonym">Epeira ventricosa</name>
    <dbReference type="NCBI Taxonomy" id="182803"/>
    <lineage>
        <taxon>Eukaryota</taxon>
        <taxon>Metazoa</taxon>
        <taxon>Ecdysozoa</taxon>
        <taxon>Arthropoda</taxon>
        <taxon>Chelicerata</taxon>
        <taxon>Arachnida</taxon>
        <taxon>Araneae</taxon>
        <taxon>Araneomorphae</taxon>
        <taxon>Entelegynae</taxon>
        <taxon>Araneoidea</taxon>
        <taxon>Araneidae</taxon>
        <taxon>Araneus</taxon>
    </lineage>
</organism>
<comment type="caution">
    <text evidence="2">The sequence shown here is derived from an EMBL/GenBank/DDBJ whole genome shotgun (WGS) entry which is preliminary data.</text>
</comment>
<protein>
    <recommendedName>
        <fullName evidence="1">Mos1 transposase HTH domain-containing protein</fullName>
    </recommendedName>
</protein>
<dbReference type="AlphaFoldDB" id="A0A4Y2I4C5"/>
<proteinExistence type="predicted"/>
<dbReference type="Pfam" id="PF17906">
    <property type="entry name" value="HTH_48"/>
    <property type="match status" value="1"/>
</dbReference>
<gene>
    <name evidence="2" type="ORF">AVEN_266491_1</name>
</gene>
<accession>A0A4Y2I4C5</accession>
<evidence type="ECO:0000313" key="2">
    <source>
        <dbReference type="EMBL" id="GBM72069.1"/>
    </source>
</evidence>
<keyword evidence="3" id="KW-1185">Reference proteome</keyword>
<dbReference type="EMBL" id="BGPR01002354">
    <property type="protein sequence ID" value="GBM72069.1"/>
    <property type="molecule type" value="Genomic_DNA"/>
</dbReference>
<evidence type="ECO:0000313" key="3">
    <source>
        <dbReference type="Proteomes" id="UP000499080"/>
    </source>
</evidence>
<reference evidence="2 3" key="1">
    <citation type="journal article" date="2019" name="Sci. Rep.">
        <title>Orb-weaving spider Araneus ventricosus genome elucidates the spidroin gene catalogue.</title>
        <authorList>
            <person name="Kono N."/>
            <person name="Nakamura H."/>
            <person name="Ohtoshi R."/>
            <person name="Moran D.A.P."/>
            <person name="Shinohara A."/>
            <person name="Yoshida Y."/>
            <person name="Fujiwara M."/>
            <person name="Mori M."/>
            <person name="Tomita M."/>
            <person name="Arakawa K."/>
        </authorList>
    </citation>
    <scope>NUCLEOTIDE SEQUENCE [LARGE SCALE GENOMIC DNA]</scope>
</reference>
<feature type="domain" description="Mos1 transposase HTH" evidence="1">
    <location>
        <begin position="2"/>
        <end position="36"/>
    </location>
</feature>
<dbReference type="Proteomes" id="UP000499080">
    <property type="component" value="Unassembled WGS sequence"/>
</dbReference>
<sequence length="82" mass="9796">MRAVVRFLWANNVSASEIHNEILEVYGEEAMSRQHVVALKTQELLKSSSDPLPMQTRFDMRRLFPFYEIEEMLIWNKVLFKH</sequence>
<dbReference type="InterPro" id="IPR041426">
    <property type="entry name" value="Mos1_HTH"/>
</dbReference>